<keyword evidence="2" id="KW-0576">Peroxisome</keyword>
<dbReference type="Gene3D" id="3.30.300.30">
    <property type="match status" value="1"/>
</dbReference>
<dbReference type="SUPFAM" id="SSF56801">
    <property type="entry name" value="Acetyl-CoA synthetase-like"/>
    <property type="match status" value="1"/>
</dbReference>
<comment type="subcellular location">
    <subcellularLocation>
        <location evidence="1">Peroxisome</location>
    </subcellularLocation>
</comment>
<keyword evidence="6" id="KW-1185">Reference proteome</keyword>
<organism evidence="5 6">
    <name type="scientific">Orchesella dallaii</name>
    <dbReference type="NCBI Taxonomy" id="48710"/>
    <lineage>
        <taxon>Eukaryota</taxon>
        <taxon>Metazoa</taxon>
        <taxon>Ecdysozoa</taxon>
        <taxon>Arthropoda</taxon>
        <taxon>Hexapoda</taxon>
        <taxon>Collembola</taxon>
        <taxon>Entomobryomorpha</taxon>
        <taxon>Entomobryoidea</taxon>
        <taxon>Orchesellidae</taxon>
        <taxon>Orchesellinae</taxon>
        <taxon>Orchesella</taxon>
    </lineage>
</organism>
<name>A0ABP1QMJ6_9HEXA</name>
<feature type="domain" description="AMP-dependent synthetase/ligase" evidence="3">
    <location>
        <begin position="75"/>
        <end position="450"/>
    </location>
</feature>
<accession>A0ABP1QMJ6</accession>
<dbReference type="InterPro" id="IPR042099">
    <property type="entry name" value="ANL_N_sf"/>
</dbReference>
<reference evidence="5 6" key="1">
    <citation type="submission" date="2024-08" db="EMBL/GenBank/DDBJ databases">
        <authorList>
            <person name="Cucini C."/>
            <person name="Frati F."/>
        </authorList>
    </citation>
    <scope>NUCLEOTIDE SEQUENCE [LARGE SCALE GENOMIC DNA]</scope>
</reference>
<evidence type="ECO:0000313" key="5">
    <source>
        <dbReference type="EMBL" id="CAL8108950.1"/>
    </source>
</evidence>
<dbReference type="PROSITE" id="PS00455">
    <property type="entry name" value="AMP_BINDING"/>
    <property type="match status" value="1"/>
</dbReference>
<proteinExistence type="predicted"/>
<dbReference type="InterPro" id="IPR020845">
    <property type="entry name" value="AMP-binding_CS"/>
</dbReference>
<dbReference type="InterPro" id="IPR025110">
    <property type="entry name" value="AMP-bd_C"/>
</dbReference>
<dbReference type="Gene3D" id="3.40.50.12780">
    <property type="entry name" value="N-terminal domain of ligase-like"/>
    <property type="match status" value="1"/>
</dbReference>
<dbReference type="CDD" id="cd05911">
    <property type="entry name" value="Firefly_Luc_like"/>
    <property type="match status" value="1"/>
</dbReference>
<dbReference type="PANTHER" id="PTHR24096">
    <property type="entry name" value="LONG-CHAIN-FATTY-ACID--COA LIGASE"/>
    <property type="match status" value="1"/>
</dbReference>
<evidence type="ECO:0000313" key="6">
    <source>
        <dbReference type="Proteomes" id="UP001642540"/>
    </source>
</evidence>
<evidence type="ECO:0000256" key="1">
    <source>
        <dbReference type="ARBA" id="ARBA00004275"/>
    </source>
</evidence>
<evidence type="ECO:0000259" key="3">
    <source>
        <dbReference type="Pfam" id="PF00501"/>
    </source>
</evidence>
<dbReference type="Proteomes" id="UP001642540">
    <property type="component" value="Unassembled WGS sequence"/>
</dbReference>
<dbReference type="EMBL" id="CAXLJM020000040">
    <property type="protein sequence ID" value="CAL8108950.1"/>
    <property type="molecule type" value="Genomic_DNA"/>
</dbReference>
<dbReference type="InterPro" id="IPR000873">
    <property type="entry name" value="AMP-dep_synth/lig_dom"/>
</dbReference>
<feature type="domain" description="AMP-binding enzyme C-terminal" evidence="4">
    <location>
        <begin position="501"/>
        <end position="576"/>
    </location>
</feature>
<sequence>MTRVLSKCFQVGKSAVFSNKKVVFQKFQRKEHSRLLSTVAPNTTRVKDDPKLWVKSPFPDVPTVLGVEMHEMIFQQITKYGDLPAMTCGVSDKTFTFSEIYRQSRGLGAALIRAGFKRGDVVGLVLPNIPEFPIAVLGCWSAGLIVSCINPAYTDAEIKRQLASSDAKVAITIEHFLNAVRGAKSENPRLNSIIIIGEAHEGCHTFSEMVKSDTNGVTFSTGENSDTSETISLLPYSSGTTGPPKGVLLSHSNITTNLRQFLTDDVAPTKTYHDTGVQERLIGLLPFFHSYGMAAIVLVGLYQGAHSMSLPRFDPATFLKAIREHKPTCMHLVTPLISHMVNSDDYSAKEMESCHTIVGAAAPIGHVLINRILEKAGRYIFFAEGYGMTELSPLSHILNPSSRHTKIGSCGTGVPATWSKIIDLETGETLPANSRGELLVKGPQVMKGYFRNEEATKNTIDPDGWLHTGDIAHYDEDGFFYIVDRLKELIKVKGFQVAPSELEDILRKHEKVDDVAVIGVPHDESGEAPRAYIVPKTDKISEAEINAYLKPLVASFKQLKGGIEFRKEIPKAPSGKILRRELAEEYRKRQQ</sequence>
<evidence type="ECO:0000259" key="4">
    <source>
        <dbReference type="Pfam" id="PF13193"/>
    </source>
</evidence>
<dbReference type="Pfam" id="PF13193">
    <property type="entry name" value="AMP-binding_C"/>
    <property type="match status" value="1"/>
</dbReference>
<dbReference type="InterPro" id="IPR045851">
    <property type="entry name" value="AMP-bd_C_sf"/>
</dbReference>
<evidence type="ECO:0000256" key="2">
    <source>
        <dbReference type="ARBA" id="ARBA00023140"/>
    </source>
</evidence>
<gene>
    <name evidence="5" type="ORF">ODALV1_LOCUS13147</name>
</gene>
<protein>
    <submittedName>
        <fullName evidence="5">Uncharacterized protein</fullName>
    </submittedName>
</protein>
<dbReference type="Pfam" id="PF00501">
    <property type="entry name" value="AMP-binding"/>
    <property type="match status" value="1"/>
</dbReference>
<dbReference type="PANTHER" id="PTHR24096:SF422">
    <property type="entry name" value="BCDNA.GH02901"/>
    <property type="match status" value="1"/>
</dbReference>
<comment type="caution">
    <text evidence="5">The sequence shown here is derived from an EMBL/GenBank/DDBJ whole genome shotgun (WGS) entry which is preliminary data.</text>
</comment>